<reference evidence="1" key="1">
    <citation type="journal article" date="2020" name="Nature">
        <title>Giant virus diversity and host interactions through global metagenomics.</title>
        <authorList>
            <person name="Schulz F."/>
            <person name="Roux S."/>
            <person name="Paez-Espino D."/>
            <person name="Jungbluth S."/>
            <person name="Walsh D.A."/>
            <person name="Denef V.J."/>
            <person name="McMahon K.D."/>
            <person name="Konstantinidis K.T."/>
            <person name="Eloe-Fadrosh E.A."/>
            <person name="Kyrpides N.C."/>
            <person name="Woyke T."/>
        </authorList>
    </citation>
    <scope>NUCLEOTIDE SEQUENCE</scope>
    <source>
        <strain evidence="1">GVMAG-M-3300025727-45</strain>
    </source>
</reference>
<evidence type="ECO:0000313" key="1">
    <source>
        <dbReference type="EMBL" id="QHT99532.1"/>
    </source>
</evidence>
<name>A0A6C0J2I0_9ZZZZ</name>
<dbReference type="PANTHER" id="PTHR11960">
    <property type="entry name" value="EUKARYOTIC TRANSLATION INITIATION FACTOR 4E RELATED"/>
    <property type="match status" value="1"/>
</dbReference>
<dbReference type="InterPro" id="IPR023398">
    <property type="entry name" value="TIF_eIF4e-like"/>
</dbReference>
<dbReference type="Gene3D" id="3.30.760.10">
    <property type="entry name" value="RNA Cap, Translation Initiation Factor Eif4e"/>
    <property type="match status" value="1"/>
</dbReference>
<dbReference type="GO" id="GO:0016281">
    <property type="term" value="C:eukaryotic translation initiation factor 4F complex"/>
    <property type="evidence" value="ECO:0007669"/>
    <property type="project" value="TreeGrafter"/>
</dbReference>
<protein>
    <recommendedName>
        <fullName evidence="2">Eukaryotic translation initiation factor 4E</fullName>
    </recommendedName>
</protein>
<dbReference type="Pfam" id="PF01652">
    <property type="entry name" value="IF4E"/>
    <property type="match status" value="1"/>
</dbReference>
<dbReference type="EMBL" id="MN740310">
    <property type="protein sequence ID" value="QHT99532.1"/>
    <property type="molecule type" value="Genomic_DNA"/>
</dbReference>
<dbReference type="InterPro" id="IPR001040">
    <property type="entry name" value="TIF_eIF_4E"/>
</dbReference>
<evidence type="ECO:0008006" key="2">
    <source>
        <dbReference type="Google" id="ProtNLM"/>
    </source>
</evidence>
<organism evidence="1">
    <name type="scientific">viral metagenome</name>
    <dbReference type="NCBI Taxonomy" id="1070528"/>
    <lineage>
        <taxon>unclassified sequences</taxon>
        <taxon>metagenomes</taxon>
        <taxon>organismal metagenomes</taxon>
    </lineage>
</organism>
<sequence>MEEIDFTKIHPLNSTWVYWYHDFSDDFSENKFIKAIEFSTIEDFTAAFNNIYPIDTGMYFMMRKGISPCWEEQKNSHLWWLRKKISSEYEAKCIWLSLARYIVGETLFKGDDACYSPFINGISISPKDNSYVFKIWTNGDYGDKQMEIINVREYIGNIEKIKYKLNFAKDAKYLFNNQKSGQFQYKKKHK</sequence>
<proteinExistence type="predicted"/>
<dbReference type="GO" id="GO:0003743">
    <property type="term" value="F:translation initiation factor activity"/>
    <property type="evidence" value="ECO:0007669"/>
    <property type="project" value="InterPro"/>
</dbReference>
<dbReference type="GO" id="GO:0000340">
    <property type="term" value="F:RNA 7-methylguanosine cap binding"/>
    <property type="evidence" value="ECO:0007669"/>
    <property type="project" value="TreeGrafter"/>
</dbReference>
<dbReference type="AlphaFoldDB" id="A0A6C0J2I0"/>
<dbReference type="SUPFAM" id="SSF55418">
    <property type="entry name" value="eIF4e-like"/>
    <property type="match status" value="1"/>
</dbReference>
<accession>A0A6C0J2I0</accession>